<sequence length="204" mass="23364">MDIVDAIKEDDGFRLVNCYKFVLLFAYKFKHTKYAYALLLFFVLIRAVLSEEESLCLDVNRFINSMGKKGGNIPLDLFLEQLNLLLKRLGKGMGGNMTNSSLQRAAHVMQSFVPLNDVMKGIYDDCSKVKRSGHHGSKNPEEAVEIILNDLLKGKVLEKLPGRSGYPSFAKFKSNVLDLDYRDFFQWSRDKLKEWKGIYEVADH</sequence>
<reference evidence="2 3" key="1">
    <citation type="submission" date="2022-05" db="EMBL/GenBank/DDBJ databases">
        <authorList>
            <consortium name="Genoscope - CEA"/>
            <person name="William W."/>
        </authorList>
    </citation>
    <scope>NUCLEOTIDE SEQUENCE [LARGE SCALE GENOMIC DNA]</scope>
</reference>
<keyword evidence="3" id="KW-1185">Reference proteome</keyword>
<proteinExistence type="predicted"/>
<organism evidence="2 3">
    <name type="scientific">Porites evermanni</name>
    <dbReference type="NCBI Taxonomy" id="104178"/>
    <lineage>
        <taxon>Eukaryota</taxon>
        <taxon>Metazoa</taxon>
        <taxon>Cnidaria</taxon>
        <taxon>Anthozoa</taxon>
        <taxon>Hexacorallia</taxon>
        <taxon>Scleractinia</taxon>
        <taxon>Fungiina</taxon>
        <taxon>Poritidae</taxon>
        <taxon>Porites</taxon>
    </lineage>
</organism>
<evidence type="ECO:0000313" key="3">
    <source>
        <dbReference type="Proteomes" id="UP001159427"/>
    </source>
</evidence>
<gene>
    <name evidence="2" type="ORF">PEVE_00021353</name>
</gene>
<comment type="caution">
    <text evidence="2">The sequence shown here is derived from an EMBL/GenBank/DDBJ whole genome shotgun (WGS) entry which is preliminary data.</text>
</comment>
<dbReference type="InterPro" id="IPR046496">
    <property type="entry name" value="DUF6589"/>
</dbReference>
<dbReference type="Proteomes" id="UP001159427">
    <property type="component" value="Unassembled WGS sequence"/>
</dbReference>
<evidence type="ECO:0000313" key="2">
    <source>
        <dbReference type="EMBL" id="CAH3024022.1"/>
    </source>
</evidence>
<protein>
    <recommendedName>
        <fullName evidence="1">DUF6589 domain-containing protein</fullName>
    </recommendedName>
</protein>
<accession>A0ABN8M4H6</accession>
<feature type="domain" description="DUF6589" evidence="1">
    <location>
        <begin position="3"/>
        <end position="134"/>
    </location>
</feature>
<name>A0ABN8M4H6_9CNID</name>
<dbReference type="EMBL" id="CALNXI010000286">
    <property type="protein sequence ID" value="CAH3024022.1"/>
    <property type="molecule type" value="Genomic_DNA"/>
</dbReference>
<evidence type="ECO:0000259" key="1">
    <source>
        <dbReference type="Pfam" id="PF20231"/>
    </source>
</evidence>
<dbReference type="Pfam" id="PF20231">
    <property type="entry name" value="DUF6589"/>
    <property type="match status" value="1"/>
</dbReference>